<dbReference type="PATRIC" id="fig|414004.10.peg.897"/>
<dbReference type="InterPro" id="IPR002550">
    <property type="entry name" value="CNNM"/>
</dbReference>
<accession>A0RW86</accession>
<dbReference type="AlphaFoldDB" id="A0RW86"/>
<evidence type="ECO:0000256" key="6">
    <source>
        <dbReference type="ARBA" id="ARBA00023136"/>
    </source>
</evidence>
<name>A0RW86_CENSY</name>
<dbReference type="EnsemblBacteria" id="ABK77603">
    <property type="protein sequence ID" value="ABK77603"/>
    <property type="gene ID" value="CENSYa_0971"/>
</dbReference>
<dbReference type="PROSITE" id="PS51371">
    <property type="entry name" value="CBS"/>
    <property type="match status" value="2"/>
</dbReference>
<dbReference type="SUPFAM" id="SSF56176">
    <property type="entry name" value="FAD-binding/transporter-associated domain-like"/>
    <property type="match status" value="1"/>
</dbReference>
<dbReference type="Pfam" id="PF00571">
    <property type="entry name" value="CBS"/>
    <property type="match status" value="2"/>
</dbReference>
<dbReference type="SUPFAM" id="SSF54631">
    <property type="entry name" value="CBS-domain pair"/>
    <property type="match status" value="1"/>
</dbReference>
<dbReference type="InterPro" id="IPR036318">
    <property type="entry name" value="FAD-bd_PCMH-like_sf"/>
</dbReference>
<dbReference type="CDD" id="cd04590">
    <property type="entry name" value="CBS_pair_CorC_HlyC_assoc"/>
    <property type="match status" value="1"/>
</dbReference>
<keyword evidence="6 8" id="KW-0472">Membrane</keyword>
<reference evidence="11 12" key="1">
    <citation type="journal article" date="2006" name="Proc. Natl. Acad. Sci. U.S.A.">
        <title>Genomic analysis of the uncultivated marine crenarchaeote Cenarchaeum symbiosum.</title>
        <authorList>
            <person name="Hallam S.J."/>
            <person name="Konstantinidis K.T."/>
            <person name="Putnam N."/>
            <person name="Schleper C."/>
            <person name="Watanabe Y."/>
            <person name="Sugahara J."/>
            <person name="Preston C."/>
            <person name="de la Torre J."/>
            <person name="Richardson P.M."/>
            <person name="DeLong E.F."/>
        </authorList>
    </citation>
    <scope>NUCLEOTIDE SEQUENCE [LARGE SCALE GENOMIC DNA]</scope>
    <source>
        <strain evidence="12">A</strain>
    </source>
</reference>
<dbReference type="KEGG" id="csy:CENSYa_0971"/>
<evidence type="ECO:0000313" key="12">
    <source>
        <dbReference type="Proteomes" id="UP000000758"/>
    </source>
</evidence>
<dbReference type="GO" id="GO:0016020">
    <property type="term" value="C:membrane"/>
    <property type="evidence" value="ECO:0007669"/>
    <property type="project" value="UniProtKB-SubCell"/>
</dbReference>
<keyword evidence="3" id="KW-0677">Repeat</keyword>
<dbReference type="InterPro" id="IPR000644">
    <property type="entry name" value="CBS_dom"/>
</dbReference>
<feature type="domain" description="CBS" evidence="9">
    <location>
        <begin position="205"/>
        <end position="264"/>
    </location>
</feature>
<sequence length="418" mass="46044">MVDLWVEFLSLAVLIGLSGFFSGLEVALVGTRSSKVRQLLKDGTKGAAALHRLKSNPGWMMSSVNLGNNLVNVGSAALATSIALRTFGDDGLGIAVGVMTFLILVFGEITPKTYCNANAVAISLRFAPVLIAFGYALWPVVKVFEYITRGMVKLTGSSYYAPPITEDEIRGVVEQGLADKAIEEEEGELVHGALGFDDTIIRAVMTPRTRMFTLNAKMLLFEALPLINQRGHSRIPILGEGGNEIVGFVHAGDILKELEHDKRVVTLEQIARKPVFVSQEKRVSSLLKEMQGRKVHMAMVIDEHGGIVGLVTLEDLLEEIVGEIEDETDKTRPQEYHSIDRDTIITSGDIEINRINEIFKADVPEGEDYASLSGLLHERLHDIPQEGDKVEVGSLRIIVEEVKKNVPKKVRIERIRRA</sequence>
<dbReference type="InterPro" id="IPR046342">
    <property type="entry name" value="CBS_dom_sf"/>
</dbReference>
<feature type="domain" description="CNNM transmembrane" evidence="10">
    <location>
        <begin position="1"/>
        <end position="188"/>
    </location>
</feature>
<keyword evidence="12" id="KW-1185">Reference proteome</keyword>
<dbReference type="FunFam" id="3.10.580.10:FF:000002">
    <property type="entry name" value="Magnesium/cobalt efflux protein CorC"/>
    <property type="match status" value="1"/>
</dbReference>
<evidence type="ECO:0000313" key="11">
    <source>
        <dbReference type="EMBL" id="ABK77603.1"/>
    </source>
</evidence>
<feature type="transmembrane region" description="Helical" evidence="8">
    <location>
        <begin position="6"/>
        <end position="29"/>
    </location>
</feature>
<dbReference type="GO" id="GO:0050660">
    <property type="term" value="F:flavin adenine dinucleotide binding"/>
    <property type="evidence" value="ECO:0007669"/>
    <property type="project" value="InterPro"/>
</dbReference>
<evidence type="ECO:0000256" key="1">
    <source>
        <dbReference type="ARBA" id="ARBA00004141"/>
    </source>
</evidence>
<dbReference type="Gene3D" id="3.10.580.10">
    <property type="entry name" value="CBS-domain"/>
    <property type="match status" value="1"/>
</dbReference>
<dbReference type="InterPro" id="IPR005170">
    <property type="entry name" value="Transptr-assoc_dom"/>
</dbReference>
<proteinExistence type="predicted"/>
<evidence type="ECO:0000256" key="7">
    <source>
        <dbReference type="PROSITE-ProRule" id="PRU00703"/>
    </source>
</evidence>
<gene>
    <name evidence="11" type="ordered locus">CENSYa_0971</name>
</gene>
<evidence type="ECO:0000256" key="2">
    <source>
        <dbReference type="ARBA" id="ARBA00022692"/>
    </source>
</evidence>
<evidence type="ECO:0000256" key="4">
    <source>
        <dbReference type="ARBA" id="ARBA00022989"/>
    </source>
</evidence>
<dbReference type="Pfam" id="PF01595">
    <property type="entry name" value="CNNM"/>
    <property type="match status" value="1"/>
</dbReference>
<evidence type="ECO:0000259" key="10">
    <source>
        <dbReference type="PROSITE" id="PS51846"/>
    </source>
</evidence>
<dbReference type="EMBL" id="DP000238">
    <property type="protein sequence ID" value="ABK77603.1"/>
    <property type="molecule type" value="Genomic_DNA"/>
</dbReference>
<keyword evidence="5 7" id="KW-0129">CBS domain</keyword>
<organism evidence="11 12">
    <name type="scientific">Cenarchaeum symbiosum (strain A)</name>
    <dbReference type="NCBI Taxonomy" id="414004"/>
    <lineage>
        <taxon>Archaea</taxon>
        <taxon>Nitrososphaerota</taxon>
        <taxon>Candidatus Cenarchaeales</taxon>
        <taxon>Candidatus Cenarchaeaceae</taxon>
        <taxon>Candidatus Cenarchaeum</taxon>
    </lineage>
</organism>
<dbReference type="PANTHER" id="PTHR22777:SF17">
    <property type="entry name" value="UPF0053 PROTEIN SLL0260"/>
    <property type="match status" value="1"/>
</dbReference>
<dbReference type="Pfam" id="PF03471">
    <property type="entry name" value="CorC_HlyC"/>
    <property type="match status" value="1"/>
</dbReference>
<comment type="subcellular location">
    <subcellularLocation>
        <location evidence="1">Membrane</location>
        <topology evidence="1">Multi-pass membrane protein</topology>
    </subcellularLocation>
</comment>
<feature type="transmembrane region" description="Helical" evidence="8">
    <location>
        <begin position="122"/>
        <end position="141"/>
    </location>
</feature>
<dbReference type="Gene3D" id="3.30.465.10">
    <property type="match status" value="1"/>
</dbReference>
<keyword evidence="4 8" id="KW-1133">Transmembrane helix</keyword>
<dbReference type="InterPro" id="IPR016169">
    <property type="entry name" value="FAD-bd_PCMH_sub2"/>
</dbReference>
<dbReference type="PROSITE" id="PS51846">
    <property type="entry name" value="CNNM"/>
    <property type="match status" value="1"/>
</dbReference>
<dbReference type="HOGENOM" id="CLU_015237_4_1_2"/>
<dbReference type="Proteomes" id="UP000000758">
    <property type="component" value="Chromosome"/>
</dbReference>
<keyword evidence="2 8" id="KW-0812">Transmembrane</keyword>
<evidence type="ECO:0000256" key="3">
    <source>
        <dbReference type="ARBA" id="ARBA00022737"/>
    </source>
</evidence>
<dbReference type="PANTHER" id="PTHR22777">
    <property type="entry name" value="HEMOLYSIN-RELATED"/>
    <property type="match status" value="1"/>
</dbReference>
<dbReference type="SMART" id="SM00116">
    <property type="entry name" value="CBS"/>
    <property type="match status" value="2"/>
</dbReference>
<evidence type="ECO:0000259" key="9">
    <source>
        <dbReference type="PROSITE" id="PS51371"/>
    </source>
</evidence>
<evidence type="ECO:0000256" key="5">
    <source>
        <dbReference type="ARBA" id="ARBA00023122"/>
    </source>
</evidence>
<dbReference type="InterPro" id="IPR044751">
    <property type="entry name" value="Ion_transp-like_CBS"/>
</dbReference>
<evidence type="ECO:0000256" key="8">
    <source>
        <dbReference type="SAM" id="Phobius"/>
    </source>
</evidence>
<protein>
    <submittedName>
        <fullName evidence="11">Hemolysin</fullName>
    </submittedName>
</protein>
<dbReference type="STRING" id="414004.CENSYa_0971"/>
<feature type="domain" description="CBS" evidence="9">
    <location>
        <begin position="270"/>
        <end position="327"/>
    </location>
</feature>
<dbReference type="SMART" id="SM01091">
    <property type="entry name" value="CorC_HlyC"/>
    <property type="match status" value="1"/>
</dbReference>
<feature type="transmembrane region" description="Helical" evidence="8">
    <location>
        <begin position="91"/>
        <end position="110"/>
    </location>
</feature>